<gene>
    <name evidence="4" type="ORF">F8O04_11350</name>
</gene>
<organism evidence="4 5">
    <name type="scientific">Pseudoclavibacter endophyticus</name>
    <dbReference type="NCBI Taxonomy" id="1778590"/>
    <lineage>
        <taxon>Bacteria</taxon>
        <taxon>Bacillati</taxon>
        <taxon>Actinomycetota</taxon>
        <taxon>Actinomycetes</taxon>
        <taxon>Micrococcales</taxon>
        <taxon>Microbacteriaceae</taxon>
        <taxon>Pseudoclavibacter</taxon>
    </lineage>
</organism>
<dbReference type="InterPro" id="IPR005770">
    <property type="entry name" value="PhnD"/>
</dbReference>
<keyword evidence="2 3" id="KW-0732">Signal</keyword>
<protein>
    <submittedName>
        <fullName evidence="4">Phosphate/phosphite/phosphonate ABC transporter substrate-binding protein</fullName>
    </submittedName>
</protein>
<dbReference type="PROSITE" id="PS51257">
    <property type="entry name" value="PROKAR_LIPOPROTEIN"/>
    <property type="match status" value="1"/>
</dbReference>
<sequence length="302" mass="31450">MPRLAKLLAPLMVAVLALTGCGAATAEPPSDTLVVQFVPTRADSDMEALAQPLAGLLSEQLDREVVVTIATDYSTIVEALAAQQIDVGIMPPATYVLAADQGTADAVLTAQIPGTDPVTAENTDELVAGFRGEIVVAADSGITSLDDLRGATIAVQNAASASGYIFPVVEMAEAGLDLQNDVTLTTVSGIDSALLAVLNGDADAAFGFEGSRRLLKGEFPDITELLSVAYLTEAVIPNDAIAVSTTLDDADRQAVKAAFLAIADDPEGLEIISTLYSHQGYVDPRPADYDIVRDYTQRAGEL</sequence>
<dbReference type="GO" id="GO:0055085">
    <property type="term" value="P:transmembrane transport"/>
    <property type="evidence" value="ECO:0007669"/>
    <property type="project" value="InterPro"/>
</dbReference>
<comment type="caution">
    <text evidence="4">The sequence shown here is derived from an EMBL/GenBank/DDBJ whole genome shotgun (WGS) entry which is preliminary data.</text>
</comment>
<dbReference type="Gene3D" id="3.40.190.10">
    <property type="entry name" value="Periplasmic binding protein-like II"/>
    <property type="match status" value="2"/>
</dbReference>
<dbReference type="PANTHER" id="PTHR30024:SF17">
    <property type="entry name" value="SOLUTE-BINDING PROTEIN FAMILY 3_N-TERMINAL DOMAIN-CONTAINING PROTEIN"/>
    <property type="match status" value="1"/>
</dbReference>
<dbReference type="Pfam" id="PF12974">
    <property type="entry name" value="Phosphonate-bd"/>
    <property type="match status" value="1"/>
</dbReference>
<dbReference type="RefSeq" id="WP_158029485.1">
    <property type="nucleotide sequence ID" value="NZ_BMHG01000001.1"/>
</dbReference>
<keyword evidence="5" id="KW-1185">Reference proteome</keyword>
<evidence type="ECO:0000256" key="2">
    <source>
        <dbReference type="ARBA" id="ARBA00022729"/>
    </source>
</evidence>
<feature type="chain" id="PRO_5026284794" evidence="3">
    <location>
        <begin position="27"/>
        <end position="302"/>
    </location>
</feature>
<name>A0A6H9WC95_9MICO</name>
<dbReference type="GO" id="GO:0043190">
    <property type="term" value="C:ATP-binding cassette (ABC) transporter complex"/>
    <property type="evidence" value="ECO:0007669"/>
    <property type="project" value="InterPro"/>
</dbReference>
<evidence type="ECO:0000256" key="1">
    <source>
        <dbReference type="ARBA" id="ARBA00007162"/>
    </source>
</evidence>
<dbReference type="EMBL" id="WBJY01000002">
    <property type="protein sequence ID" value="KAB1648290.1"/>
    <property type="molecule type" value="Genomic_DNA"/>
</dbReference>
<dbReference type="Proteomes" id="UP000431744">
    <property type="component" value="Unassembled WGS sequence"/>
</dbReference>
<dbReference type="NCBIfam" id="TIGR01098">
    <property type="entry name" value="3A0109s03R"/>
    <property type="match status" value="1"/>
</dbReference>
<dbReference type="SUPFAM" id="SSF53850">
    <property type="entry name" value="Periplasmic binding protein-like II"/>
    <property type="match status" value="1"/>
</dbReference>
<feature type="signal peptide" evidence="3">
    <location>
        <begin position="1"/>
        <end position="26"/>
    </location>
</feature>
<dbReference type="AlphaFoldDB" id="A0A6H9WC95"/>
<dbReference type="CDD" id="cd01071">
    <property type="entry name" value="PBP2_PhnD_like"/>
    <property type="match status" value="1"/>
</dbReference>
<comment type="similarity">
    <text evidence="1">Belongs to the phosphate/phosphite/phosphonate binding protein family.</text>
</comment>
<evidence type="ECO:0000256" key="3">
    <source>
        <dbReference type="SAM" id="SignalP"/>
    </source>
</evidence>
<dbReference type="OrthoDB" id="5139702at2"/>
<accession>A0A6H9WC95</accession>
<dbReference type="PANTHER" id="PTHR30024">
    <property type="entry name" value="ALIPHATIC SULFONATES-BINDING PROTEIN-RELATED"/>
    <property type="match status" value="1"/>
</dbReference>
<evidence type="ECO:0000313" key="4">
    <source>
        <dbReference type="EMBL" id="KAB1648290.1"/>
    </source>
</evidence>
<reference evidence="4 5" key="1">
    <citation type="submission" date="2019-09" db="EMBL/GenBank/DDBJ databases">
        <title>Phylogeny of genus Pseudoclavibacter and closely related genus.</title>
        <authorList>
            <person name="Li Y."/>
        </authorList>
    </citation>
    <scope>NUCLEOTIDE SEQUENCE [LARGE SCALE GENOMIC DNA]</scope>
    <source>
        <strain evidence="4 5">EGI 60007</strain>
    </source>
</reference>
<evidence type="ECO:0000313" key="5">
    <source>
        <dbReference type="Proteomes" id="UP000431744"/>
    </source>
</evidence>
<proteinExistence type="inferred from homology"/>